<proteinExistence type="predicted"/>
<evidence type="ECO:0000313" key="1">
    <source>
        <dbReference type="EMBL" id="SVD29862.1"/>
    </source>
</evidence>
<dbReference type="SUPFAM" id="SSF75169">
    <property type="entry name" value="DsrEFH-like"/>
    <property type="match status" value="1"/>
</dbReference>
<dbReference type="EMBL" id="UINC01141867">
    <property type="protein sequence ID" value="SVD29862.1"/>
    <property type="molecule type" value="Genomic_DNA"/>
</dbReference>
<dbReference type="AlphaFoldDB" id="A0A382U769"/>
<accession>A0A382U769</accession>
<gene>
    <name evidence="1" type="ORF">METZ01_LOCUS382716</name>
</gene>
<name>A0A382U769_9ZZZZ</name>
<organism evidence="1">
    <name type="scientific">marine metagenome</name>
    <dbReference type="NCBI Taxonomy" id="408172"/>
    <lineage>
        <taxon>unclassified sequences</taxon>
        <taxon>metagenomes</taxon>
        <taxon>ecological metagenomes</taxon>
    </lineage>
</organism>
<dbReference type="InterPro" id="IPR027396">
    <property type="entry name" value="DsrEFH-like"/>
</dbReference>
<protein>
    <submittedName>
        <fullName evidence="1">Uncharacterized protein</fullName>
    </submittedName>
</protein>
<reference evidence="1" key="1">
    <citation type="submission" date="2018-05" db="EMBL/GenBank/DDBJ databases">
        <authorList>
            <person name="Lanie J.A."/>
            <person name="Ng W.-L."/>
            <person name="Kazmierczak K.M."/>
            <person name="Andrzejewski T.M."/>
            <person name="Davidsen T.M."/>
            <person name="Wayne K.J."/>
            <person name="Tettelin H."/>
            <person name="Glass J.I."/>
            <person name="Rusch D."/>
            <person name="Podicherti R."/>
            <person name="Tsui H.-C.T."/>
            <person name="Winkler M.E."/>
        </authorList>
    </citation>
    <scope>NUCLEOTIDE SEQUENCE</scope>
</reference>
<sequence length="126" mass="13752">MKVLQIVEAAYRATLEEQDDPIIWISHAMKGAGGDLDVLLVGNAVNYAVAAQDATGLSFGDWQQLRPPDLAGDIGGLTAKGIKVFVVQDDLDKRGLRDTVLVPGIETLLRGRLPALLSDYDQIWHW</sequence>
<dbReference type="Gene3D" id="3.40.1260.10">
    <property type="entry name" value="DsrEFH-like"/>
    <property type="match status" value="1"/>
</dbReference>